<name>A0A2Z4Y330_SUMC1</name>
<dbReference type="InterPro" id="IPR017866">
    <property type="entry name" value="Succ-CoA_synthase_bsu_CS"/>
</dbReference>
<dbReference type="Gene3D" id="3.40.50.261">
    <property type="entry name" value="Succinyl-CoA synthetase domains"/>
    <property type="match status" value="1"/>
</dbReference>
<dbReference type="InterPro" id="IPR005809">
    <property type="entry name" value="Succ_CoA_ligase-like_bsu"/>
</dbReference>
<evidence type="ECO:0000256" key="5">
    <source>
        <dbReference type="ARBA" id="ARBA00022741"/>
    </source>
</evidence>
<feature type="binding site" evidence="7">
    <location>
        <position position="95"/>
    </location>
    <ligand>
        <name>ATP</name>
        <dbReference type="ChEBI" id="CHEBI:30616"/>
    </ligand>
</feature>
<evidence type="ECO:0000256" key="3">
    <source>
        <dbReference type="ARBA" id="ARBA00022598"/>
    </source>
</evidence>
<dbReference type="Proteomes" id="UP000262583">
    <property type="component" value="Chromosome"/>
</dbReference>
<protein>
    <recommendedName>
        <fullName evidence="7">Succinate--CoA ligase [ADP-forming] subunit beta</fullName>
        <ecNumber evidence="7">6.2.1.5</ecNumber>
    </recommendedName>
    <alternativeName>
        <fullName evidence="7">Succinyl-CoA synthetase subunit beta</fullName>
        <shortName evidence="7">SCS-beta</shortName>
    </alternativeName>
</protein>
<dbReference type="Gene3D" id="3.30.470.20">
    <property type="entry name" value="ATP-grasp fold, B domain"/>
    <property type="match status" value="1"/>
</dbReference>
<evidence type="ECO:0000259" key="9">
    <source>
        <dbReference type="PROSITE" id="PS50975"/>
    </source>
</evidence>
<comment type="cofactor">
    <cofactor evidence="7">
        <name>Mg(2+)</name>
        <dbReference type="ChEBI" id="CHEBI:18420"/>
    </cofactor>
    <text evidence="7">Binds 1 Mg(2+) ion per subunit.</text>
</comment>
<keyword evidence="3 7" id="KW-0436">Ligase</keyword>
<keyword evidence="7 8" id="KW-0067">ATP-binding</keyword>
<comment type="similarity">
    <text evidence="1 7">Belongs to the succinate/malate CoA ligase beta subunit family.</text>
</comment>
<feature type="binding site" evidence="7">
    <location>
        <position position="209"/>
    </location>
    <ligand>
        <name>Mg(2+)</name>
        <dbReference type="ChEBI" id="CHEBI:18420"/>
    </ligand>
</feature>
<dbReference type="PROSITE" id="PS50975">
    <property type="entry name" value="ATP_GRASP"/>
    <property type="match status" value="1"/>
</dbReference>
<keyword evidence="4 7" id="KW-0479">Metal-binding</keyword>
<dbReference type="InterPro" id="IPR016102">
    <property type="entry name" value="Succinyl-CoA_synth-like"/>
</dbReference>
<dbReference type="GO" id="GO:0000287">
    <property type="term" value="F:magnesium ion binding"/>
    <property type="evidence" value="ECO:0007669"/>
    <property type="project" value="UniProtKB-UniRule"/>
</dbReference>
<dbReference type="PROSITE" id="PS01217">
    <property type="entry name" value="SUCCINYL_COA_LIG_3"/>
    <property type="match status" value="1"/>
</dbReference>
<dbReference type="NCBIfam" id="NF001913">
    <property type="entry name" value="PRK00696.1"/>
    <property type="match status" value="1"/>
</dbReference>
<organism evidence="10 11">
    <name type="scientific">Sumerlaea chitinivorans</name>
    <dbReference type="NCBI Taxonomy" id="2250252"/>
    <lineage>
        <taxon>Bacteria</taxon>
        <taxon>Candidatus Sumerlaeota</taxon>
        <taxon>Candidatus Sumerlaeia</taxon>
        <taxon>Candidatus Sumerlaeales</taxon>
        <taxon>Candidatus Sumerlaeaceae</taxon>
        <taxon>Candidatus Sumerlaea</taxon>
    </lineage>
</organism>
<keyword evidence="2 7" id="KW-0816">Tricarboxylic acid cycle</keyword>
<feature type="binding site" evidence="7">
    <location>
        <position position="103"/>
    </location>
    <ligand>
        <name>ATP</name>
        <dbReference type="ChEBI" id="CHEBI:30616"/>
    </ligand>
</feature>
<feature type="binding site" evidence="7">
    <location>
        <position position="98"/>
    </location>
    <ligand>
        <name>ATP</name>
        <dbReference type="ChEBI" id="CHEBI:30616"/>
    </ligand>
</feature>
<dbReference type="GO" id="GO:0042709">
    <property type="term" value="C:succinate-CoA ligase complex"/>
    <property type="evidence" value="ECO:0007669"/>
    <property type="project" value="TreeGrafter"/>
</dbReference>
<dbReference type="GO" id="GO:0005524">
    <property type="term" value="F:ATP binding"/>
    <property type="evidence" value="ECO:0007669"/>
    <property type="project" value="UniProtKB-UniRule"/>
</dbReference>
<accession>A0A2Z4Y330</accession>
<evidence type="ECO:0000313" key="10">
    <source>
        <dbReference type="EMBL" id="AXA35520.1"/>
    </source>
</evidence>
<dbReference type="UniPathway" id="UPA00223">
    <property type="reaction ID" value="UER00999"/>
</dbReference>
<dbReference type="FunFam" id="3.40.50.261:FF:000001">
    <property type="entry name" value="Succinate--CoA ligase [ADP-forming] subunit beta"/>
    <property type="match status" value="1"/>
</dbReference>
<evidence type="ECO:0000256" key="1">
    <source>
        <dbReference type="ARBA" id="ARBA00009182"/>
    </source>
</evidence>
<evidence type="ECO:0000256" key="8">
    <source>
        <dbReference type="PROSITE-ProRule" id="PRU00409"/>
    </source>
</evidence>
<comment type="pathway">
    <text evidence="7">Carbohydrate metabolism; tricarboxylic acid cycle; succinate from succinyl-CoA (ligase route): step 1/1.</text>
</comment>
<dbReference type="Gene3D" id="3.30.1490.20">
    <property type="entry name" value="ATP-grasp fold, A domain"/>
    <property type="match status" value="1"/>
</dbReference>
<comment type="function">
    <text evidence="7">Succinyl-CoA synthetase functions in the citric acid cycle (TCA), coupling the hydrolysis of succinyl-CoA to the synthesis of either ATP or GTP and thus represents the only step of substrate-level phosphorylation in the TCA. The beta subunit provides nucleotide specificity of the enzyme and binds the substrate succinate, while the binding sites for coenzyme A and phosphate are found in the alpha subunit.</text>
</comment>
<dbReference type="SUPFAM" id="SSF52210">
    <property type="entry name" value="Succinyl-CoA synthetase domains"/>
    <property type="match status" value="1"/>
</dbReference>
<proteinExistence type="inferred from homology"/>
<dbReference type="InterPro" id="IPR013650">
    <property type="entry name" value="ATP-grasp_succ-CoA_synth-type"/>
</dbReference>
<comment type="catalytic activity">
    <reaction evidence="7">
        <text>succinate + ATP + CoA = succinyl-CoA + ADP + phosphate</text>
        <dbReference type="Rhea" id="RHEA:17661"/>
        <dbReference type="ChEBI" id="CHEBI:30031"/>
        <dbReference type="ChEBI" id="CHEBI:30616"/>
        <dbReference type="ChEBI" id="CHEBI:43474"/>
        <dbReference type="ChEBI" id="CHEBI:57287"/>
        <dbReference type="ChEBI" id="CHEBI:57292"/>
        <dbReference type="ChEBI" id="CHEBI:456216"/>
        <dbReference type="EC" id="6.2.1.5"/>
    </reaction>
</comment>
<feature type="binding site" evidence="7">
    <location>
        <position position="49"/>
    </location>
    <ligand>
        <name>ATP</name>
        <dbReference type="ChEBI" id="CHEBI:30616"/>
    </ligand>
</feature>
<dbReference type="AlphaFoldDB" id="A0A2Z4Y330"/>
<keyword evidence="5 7" id="KW-0547">Nucleotide-binding</keyword>
<dbReference type="PANTHER" id="PTHR11815:SF10">
    <property type="entry name" value="SUCCINATE--COA LIGASE [GDP-FORMING] SUBUNIT BETA, MITOCHONDRIAL"/>
    <property type="match status" value="1"/>
</dbReference>
<dbReference type="SUPFAM" id="SSF56059">
    <property type="entry name" value="Glutathione synthetase ATP-binding domain-like"/>
    <property type="match status" value="1"/>
</dbReference>
<dbReference type="GO" id="GO:0006104">
    <property type="term" value="P:succinyl-CoA metabolic process"/>
    <property type="evidence" value="ECO:0007669"/>
    <property type="project" value="TreeGrafter"/>
</dbReference>
<evidence type="ECO:0000313" key="11">
    <source>
        <dbReference type="Proteomes" id="UP000262583"/>
    </source>
</evidence>
<reference evidence="10 11" key="1">
    <citation type="submission" date="2018-05" db="EMBL/GenBank/DDBJ databases">
        <title>A metagenomic window into the 2 km-deep terrestrial subsurface aquifer revealed taxonomically and functionally diverse microbial community comprising novel uncultured bacterial lineages.</title>
        <authorList>
            <person name="Kadnikov V.V."/>
            <person name="Mardanov A.V."/>
            <person name="Beletsky A.V."/>
            <person name="Banks D."/>
            <person name="Pimenov N.V."/>
            <person name="Frank Y.A."/>
            <person name="Karnachuk O.V."/>
            <person name="Ravin N.V."/>
        </authorList>
    </citation>
    <scope>NUCLEOTIDE SEQUENCE [LARGE SCALE GENOMIC DNA]</scope>
    <source>
        <strain evidence="10">BY</strain>
    </source>
</reference>
<dbReference type="HAMAP" id="MF_00558">
    <property type="entry name" value="Succ_CoA_beta"/>
    <property type="match status" value="1"/>
</dbReference>
<dbReference type="PANTHER" id="PTHR11815">
    <property type="entry name" value="SUCCINYL-COA SYNTHETASE BETA CHAIN"/>
    <property type="match status" value="1"/>
</dbReference>
<dbReference type="InterPro" id="IPR011761">
    <property type="entry name" value="ATP-grasp"/>
</dbReference>
<feature type="domain" description="ATP-grasp" evidence="9">
    <location>
        <begin position="9"/>
        <end position="223"/>
    </location>
</feature>
<dbReference type="GO" id="GO:0005829">
    <property type="term" value="C:cytosol"/>
    <property type="evidence" value="ECO:0007669"/>
    <property type="project" value="TreeGrafter"/>
</dbReference>
<feature type="binding site" evidence="7">
    <location>
        <position position="195"/>
    </location>
    <ligand>
        <name>Mg(2+)</name>
        <dbReference type="ChEBI" id="CHEBI:18420"/>
    </ligand>
</feature>
<evidence type="ECO:0000256" key="4">
    <source>
        <dbReference type="ARBA" id="ARBA00022723"/>
    </source>
</evidence>
<gene>
    <name evidence="7" type="primary">sucC</name>
    <name evidence="10" type="ORF">BRCON_0743</name>
</gene>
<dbReference type="PIRSF" id="PIRSF001554">
    <property type="entry name" value="SucCS_beta"/>
    <property type="match status" value="1"/>
</dbReference>
<keyword evidence="6 7" id="KW-0460">Magnesium</keyword>
<dbReference type="Pfam" id="PF00549">
    <property type="entry name" value="Ligase_CoA"/>
    <property type="match status" value="1"/>
</dbReference>
<comment type="catalytic activity">
    <reaction evidence="7">
        <text>GTP + succinate + CoA = succinyl-CoA + GDP + phosphate</text>
        <dbReference type="Rhea" id="RHEA:22120"/>
        <dbReference type="ChEBI" id="CHEBI:30031"/>
        <dbReference type="ChEBI" id="CHEBI:37565"/>
        <dbReference type="ChEBI" id="CHEBI:43474"/>
        <dbReference type="ChEBI" id="CHEBI:57287"/>
        <dbReference type="ChEBI" id="CHEBI:57292"/>
        <dbReference type="ChEBI" id="CHEBI:58189"/>
    </reaction>
</comment>
<dbReference type="Pfam" id="PF08442">
    <property type="entry name" value="ATP-grasp_2"/>
    <property type="match status" value="1"/>
</dbReference>
<sequence>MKIHEYQAKAILKKYGVPVPQGIVVRTPEKAVEAAKKLSSTVGYPLVIKSQVLVGGRGKAGGVKLVRNEDEVRPVAEQILGMTIKGEKVKKVLVEQGLDIRGEIYLGIIVDRARKKPVFMTSAAGGVEIEQVAAETPEKILFSPVEPLLGLTDAQIREMVFFLGLPKAAVESFRSVVRGLYKSFVDNDCSLAEINPLVLTGEERVIAADAKMNFDDNALYRHPDIAKMRDVAEEAPLERKARQLKLNYVKLDGKIGCIVNGAGLAMATMDIVKHYGGEPANFLDIGGGAKSEQVAQALKLIISDKNVNTIFFNIFGGIVRCDLVAEGILEALKQFPKWKIPIVIRLSGTNEEKAREMLRDTALISVPTMSEGAKKAVELSMRQA</sequence>
<dbReference type="EC" id="6.2.1.5" evidence="7"/>
<evidence type="ECO:0000256" key="2">
    <source>
        <dbReference type="ARBA" id="ARBA00022532"/>
    </source>
</evidence>
<dbReference type="EMBL" id="CP030759">
    <property type="protein sequence ID" value="AXA35520.1"/>
    <property type="molecule type" value="Genomic_DNA"/>
</dbReference>
<dbReference type="NCBIfam" id="TIGR01016">
    <property type="entry name" value="sucCoAbeta"/>
    <property type="match status" value="1"/>
</dbReference>
<dbReference type="GO" id="GO:0004775">
    <property type="term" value="F:succinate-CoA ligase (ADP-forming) activity"/>
    <property type="evidence" value="ECO:0007669"/>
    <property type="project" value="UniProtKB-UniRule"/>
</dbReference>
<evidence type="ECO:0000256" key="6">
    <source>
        <dbReference type="ARBA" id="ARBA00022842"/>
    </source>
</evidence>
<dbReference type="KEGG" id="schv:BRCON_0743"/>
<dbReference type="InterPro" id="IPR013815">
    <property type="entry name" value="ATP_grasp_subdomain_1"/>
</dbReference>
<dbReference type="GO" id="GO:0006099">
    <property type="term" value="P:tricarboxylic acid cycle"/>
    <property type="evidence" value="ECO:0007669"/>
    <property type="project" value="UniProtKB-UniRule"/>
</dbReference>
<feature type="binding site" evidence="7">
    <location>
        <position position="260"/>
    </location>
    <ligand>
        <name>substrate</name>
        <note>ligand shared with subunit alpha</note>
    </ligand>
</feature>
<feature type="binding site" evidence="7">
    <location>
        <begin position="56"/>
        <end position="58"/>
    </location>
    <ligand>
        <name>ATP</name>
        <dbReference type="ChEBI" id="CHEBI:30616"/>
    </ligand>
</feature>
<comment type="subunit">
    <text evidence="7">Heterotetramer of two alpha and two beta subunits.</text>
</comment>
<dbReference type="GO" id="GO:0004776">
    <property type="term" value="F:succinate-CoA ligase (GDP-forming) activity"/>
    <property type="evidence" value="ECO:0007669"/>
    <property type="project" value="RHEA"/>
</dbReference>
<feature type="binding site" evidence="7">
    <location>
        <begin position="317"/>
        <end position="319"/>
    </location>
    <ligand>
        <name>substrate</name>
        <note>ligand shared with subunit alpha</note>
    </ligand>
</feature>
<dbReference type="FunFam" id="3.30.470.20:FF:000002">
    <property type="entry name" value="Succinate--CoA ligase [ADP-forming] subunit beta"/>
    <property type="match status" value="1"/>
</dbReference>
<dbReference type="InterPro" id="IPR005811">
    <property type="entry name" value="SUCC_ACL_C"/>
</dbReference>
<evidence type="ECO:0000256" key="7">
    <source>
        <dbReference type="HAMAP-Rule" id="MF_00558"/>
    </source>
</evidence>